<accession>A0A9Q5YKE3</accession>
<organism evidence="2 3">
    <name type="scientific">Piscirickettsia salmonis</name>
    <dbReference type="NCBI Taxonomy" id="1238"/>
    <lineage>
        <taxon>Bacteria</taxon>
        <taxon>Pseudomonadati</taxon>
        <taxon>Pseudomonadota</taxon>
        <taxon>Gammaproteobacteria</taxon>
        <taxon>Thiotrichales</taxon>
        <taxon>Piscirickettsiaceae</taxon>
        <taxon>Piscirickettsia</taxon>
    </lineage>
</organism>
<feature type="coiled-coil region" evidence="1">
    <location>
        <begin position="55"/>
        <end position="82"/>
    </location>
</feature>
<reference evidence="2 3" key="1">
    <citation type="submission" date="2019-04" db="EMBL/GenBank/DDBJ databases">
        <title>Complete genome sequencing of Piscirickettsia salmonis strain Psal-009.</title>
        <authorList>
            <person name="Schober I."/>
            <person name="Bunk B."/>
            <person name="Sproer C."/>
            <person name="Carril G.P."/>
            <person name="Riedel T."/>
            <person name="Flores-Herrera P.A."/>
            <person name="Nourdin-Galindo G."/>
            <person name="Marshall S.H."/>
            <person name="Overmann J."/>
        </authorList>
    </citation>
    <scope>NUCLEOTIDE SEQUENCE [LARGE SCALE GENOMIC DNA]</scope>
    <source>
        <strain evidence="2 3">Psal-009</strain>
        <plasmid evidence="2 3">unnamed3</plasmid>
    </source>
</reference>
<geneLocation type="plasmid" evidence="2 3">
    <name>unnamed3</name>
</geneLocation>
<protein>
    <submittedName>
        <fullName evidence="2">Uncharacterized protein</fullName>
    </submittedName>
</protein>
<dbReference type="GeneID" id="66742638"/>
<dbReference type="RefSeq" id="WP_016210976.1">
    <property type="nucleotide sequence ID" value="NZ_CP013780.1"/>
</dbReference>
<keyword evidence="1" id="KW-0175">Coiled coil</keyword>
<evidence type="ECO:0000313" key="2">
    <source>
        <dbReference type="EMBL" id="QGO07812.1"/>
    </source>
</evidence>
<proteinExistence type="predicted"/>
<keyword evidence="2" id="KW-0614">Plasmid</keyword>
<evidence type="ECO:0000256" key="1">
    <source>
        <dbReference type="SAM" id="Coils"/>
    </source>
</evidence>
<sequence>MIDTATDLDSYEYILNHYGLESLEKIGYETGKSVNAIKQIVARLKSRGELAKNEKEHATMLLNEKKEEIQVLQATVKFYQSACKEFTLLSDIVLKQINS</sequence>
<keyword evidence="3" id="KW-1185">Reference proteome</keyword>
<dbReference type="Proteomes" id="UP000422232">
    <property type="component" value="Plasmid unnamed3"/>
</dbReference>
<dbReference type="AlphaFoldDB" id="A0A9Q5YKE3"/>
<dbReference type="EMBL" id="CP038911">
    <property type="protein sequence ID" value="QGO07812.1"/>
    <property type="molecule type" value="Genomic_DNA"/>
</dbReference>
<name>A0A9Q5YKE3_PISSA</name>
<gene>
    <name evidence="2" type="ORF">Psal009_03771</name>
</gene>
<evidence type="ECO:0000313" key="3">
    <source>
        <dbReference type="Proteomes" id="UP000422232"/>
    </source>
</evidence>